<feature type="transmembrane region" description="Helical" evidence="4">
    <location>
        <begin position="6"/>
        <end position="23"/>
    </location>
</feature>
<dbReference type="PROSITE" id="PS51352">
    <property type="entry name" value="THIOREDOXIN_2"/>
    <property type="match status" value="1"/>
</dbReference>
<organism evidence="6 7">
    <name type="scientific">Virgibacillus oceani</name>
    <dbReference type="NCBI Taxonomy" id="1479511"/>
    <lineage>
        <taxon>Bacteria</taxon>
        <taxon>Bacillati</taxon>
        <taxon>Bacillota</taxon>
        <taxon>Bacilli</taxon>
        <taxon>Bacillales</taxon>
        <taxon>Bacillaceae</taxon>
        <taxon>Virgibacillus</taxon>
    </lineage>
</organism>
<dbReference type="Pfam" id="PF00085">
    <property type="entry name" value="Thioredoxin"/>
    <property type="match status" value="1"/>
</dbReference>
<dbReference type="GO" id="GO:0045454">
    <property type="term" value="P:cell redox homeostasis"/>
    <property type="evidence" value="ECO:0007669"/>
    <property type="project" value="TreeGrafter"/>
</dbReference>
<dbReference type="PANTHER" id="PTHR45663">
    <property type="entry name" value="GEO12009P1"/>
    <property type="match status" value="1"/>
</dbReference>
<dbReference type="RefSeq" id="WP_188455235.1">
    <property type="nucleotide sequence ID" value="NZ_BMFR01000007.1"/>
</dbReference>
<dbReference type="EMBL" id="BMFR01000007">
    <property type="protein sequence ID" value="GGG75042.1"/>
    <property type="molecule type" value="Genomic_DNA"/>
</dbReference>
<reference evidence="6" key="1">
    <citation type="journal article" date="2014" name="Int. J. Syst. Evol. Microbiol.">
        <title>Complete genome sequence of Corynebacterium casei LMG S-19264T (=DSM 44701T), isolated from a smear-ripened cheese.</title>
        <authorList>
            <consortium name="US DOE Joint Genome Institute (JGI-PGF)"/>
            <person name="Walter F."/>
            <person name="Albersmeier A."/>
            <person name="Kalinowski J."/>
            <person name="Ruckert C."/>
        </authorList>
    </citation>
    <scope>NUCLEOTIDE SEQUENCE</scope>
    <source>
        <strain evidence="6">CGMCC 1.12754</strain>
    </source>
</reference>
<accession>A0A917HCL6</accession>
<comment type="caution">
    <text evidence="6">The sequence shown here is derived from an EMBL/GenBank/DDBJ whole genome shotgun (WGS) entry which is preliminary data.</text>
</comment>
<protein>
    <submittedName>
        <fullName evidence="6">Thioredoxin</fullName>
    </submittedName>
</protein>
<evidence type="ECO:0000256" key="1">
    <source>
        <dbReference type="ARBA" id="ARBA00008987"/>
    </source>
</evidence>
<evidence type="ECO:0000313" key="6">
    <source>
        <dbReference type="EMBL" id="GGG75042.1"/>
    </source>
</evidence>
<comment type="similarity">
    <text evidence="1">Belongs to the thioredoxin family.</text>
</comment>
<dbReference type="GO" id="GO:0015035">
    <property type="term" value="F:protein-disulfide reductase activity"/>
    <property type="evidence" value="ECO:0007669"/>
    <property type="project" value="TreeGrafter"/>
</dbReference>
<keyword evidence="4" id="KW-0812">Transmembrane</keyword>
<dbReference type="AlphaFoldDB" id="A0A917HCL6"/>
<dbReference type="PANTHER" id="PTHR45663:SF11">
    <property type="entry name" value="GEO12009P1"/>
    <property type="match status" value="1"/>
</dbReference>
<dbReference type="InterPro" id="IPR036249">
    <property type="entry name" value="Thioredoxin-like_sf"/>
</dbReference>
<dbReference type="SUPFAM" id="SSF52833">
    <property type="entry name" value="Thioredoxin-like"/>
    <property type="match status" value="1"/>
</dbReference>
<keyword evidence="4" id="KW-1133">Transmembrane helix</keyword>
<dbReference type="GO" id="GO:0005829">
    <property type="term" value="C:cytosol"/>
    <property type="evidence" value="ECO:0007669"/>
    <property type="project" value="TreeGrafter"/>
</dbReference>
<evidence type="ECO:0000313" key="7">
    <source>
        <dbReference type="Proteomes" id="UP000622860"/>
    </source>
</evidence>
<evidence type="ECO:0000256" key="3">
    <source>
        <dbReference type="ARBA" id="ARBA00023284"/>
    </source>
</evidence>
<keyword evidence="4" id="KW-0472">Membrane</keyword>
<evidence type="ECO:0000259" key="5">
    <source>
        <dbReference type="PROSITE" id="PS51352"/>
    </source>
</evidence>
<gene>
    <name evidence="6" type="ORF">GCM10011398_19790</name>
</gene>
<keyword evidence="7" id="KW-1185">Reference proteome</keyword>
<dbReference type="Proteomes" id="UP000622860">
    <property type="component" value="Unassembled WGS sequence"/>
</dbReference>
<dbReference type="InterPro" id="IPR013766">
    <property type="entry name" value="Thioredoxin_domain"/>
</dbReference>
<keyword evidence="2" id="KW-1015">Disulfide bond</keyword>
<reference evidence="6" key="2">
    <citation type="submission" date="2020-09" db="EMBL/GenBank/DDBJ databases">
        <authorList>
            <person name="Sun Q."/>
            <person name="Zhou Y."/>
        </authorList>
    </citation>
    <scope>NUCLEOTIDE SEQUENCE</scope>
    <source>
        <strain evidence="6">CGMCC 1.12754</strain>
    </source>
</reference>
<feature type="domain" description="Thioredoxin" evidence="5">
    <location>
        <begin position="36"/>
        <end position="158"/>
    </location>
</feature>
<evidence type="ECO:0000256" key="4">
    <source>
        <dbReference type="SAM" id="Phobius"/>
    </source>
</evidence>
<dbReference type="CDD" id="cd02947">
    <property type="entry name" value="TRX_family"/>
    <property type="match status" value="1"/>
</dbReference>
<keyword evidence="3" id="KW-0676">Redox-active center</keyword>
<proteinExistence type="inferred from homology"/>
<name>A0A917HCL6_9BACI</name>
<evidence type="ECO:0000256" key="2">
    <source>
        <dbReference type="ARBA" id="ARBA00023157"/>
    </source>
</evidence>
<dbReference type="Gene3D" id="3.40.30.10">
    <property type="entry name" value="Glutaredoxin"/>
    <property type="match status" value="1"/>
</dbReference>
<sequence>MQKKLFIILAVIVVLFIALYFVMDYKNDKAVEESNNPYGTNDLEQSTIDQLDDPLYQNIILPDELEKKLDDNEDVVVYFFSPECIHCQNTTPYLVPIADELDVDMKKFNLLEFEKGWRTYGIEATPTLVYYEDGEEVDRITGSQPEDMFRAFFNEYVVEGK</sequence>